<comment type="subcellular location">
    <subcellularLocation>
        <location evidence="1">Cell membrane</location>
        <topology evidence="1">Multi-pass membrane protein</topology>
    </subcellularLocation>
</comment>
<comment type="caution">
    <text evidence="9">The sequence shown here is derived from an EMBL/GenBank/DDBJ whole genome shotgun (WGS) entry which is preliminary data.</text>
</comment>
<reference evidence="9" key="1">
    <citation type="submission" date="2019-08" db="EMBL/GenBank/DDBJ databases">
        <authorList>
            <person name="Kucharzyk K."/>
            <person name="Murdoch R.W."/>
            <person name="Higgins S."/>
            <person name="Loffler F."/>
        </authorList>
    </citation>
    <scope>NUCLEOTIDE SEQUENCE</scope>
</reference>
<name>A0A645A8F7_9ZZZZ</name>
<dbReference type="EMBL" id="VSSQ01011556">
    <property type="protein sequence ID" value="MPM47143.1"/>
    <property type="molecule type" value="Genomic_DNA"/>
</dbReference>
<accession>A0A645A8F7</accession>
<dbReference type="PANTHER" id="PTHR30572">
    <property type="entry name" value="MEMBRANE COMPONENT OF TRANSPORTER-RELATED"/>
    <property type="match status" value="1"/>
</dbReference>
<feature type="transmembrane region" description="Helical" evidence="7">
    <location>
        <begin position="325"/>
        <end position="349"/>
    </location>
</feature>
<evidence type="ECO:0000313" key="9">
    <source>
        <dbReference type="EMBL" id="MPM47143.1"/>
    </source>
</evidence>
<feature type="domain" description="ABC3 transporter permease C-terminal" evidence="8">
    <location>
        <begin position="336"/>
        <end position="443"/>
    </location>
</feature>
<evidence type="ECO:0000256" key="3">
    <source>
        <dbReference type="ARBA" id="ARBA00022692"/>
    </source>
</evidence>
<evidence type="ECO:0000256" key="4">
    <source>
        <dbReference type="ARBA" id="ARBA00022989"/>
    </source>
</evidence>
<evidence type="ECO:0000256" key="5">
    <source>
        <dbReference type="ARBA" id="ARBA00023136"/>
    </source>
</evidence>
<gene>
    <name evidence="9" type="ORF">SDC9_93851</name>
</gene>
<keyword evidence="5 7" id="KW-0472">Membrane</keyword>
<feature type="transmembrane region" description="Helical" evidence="7">
    <location>
        <begin position="102"/>
        <end position="123"/>
    </location>
</feature>
<keyword evidence="3 7" id="KW-0812">Transmembrane</keyword>
<dbReference type="GO" id="GO:0022857">
    <property type="term" value="F:transmembrane transporter activity"/>
    <property type="evidence" value="ECO:0007669"/>
    <property type="project" value="TreeGrafter"/>
</dbReference>
<sequence length="460" mass="49812">MGIVLVWILCAVLKFLCPGYFAEMPTFGISWISILSGIAVGVLTVLLAARAPAKKAAKVSPLAAVSGNASYAQPVKTAAKTAFFKVDIALGIHHAKSSKKNFFLMVGSFALSIILFLCFSTAVDFMHHAVNPLRPYTPDISFVSTDNTCSIDSGLIKKLQDNPKVKKAYGRMFAYKVPAKVNGQDKVINLISYEDNQFSWAKDSLLEGSVDDAEQKDNKALIEFGSNNTLSVGDTVSLNFGDEQKEITVAGLLNSTPFDSEEGVENVICSEQTFRQLTGYSDYTIIDIQLSNDATDEDVNAIRSLIGADTNFSDSRLSNNQAKGAYYSFVLFIYGFLVIIALITIFNILNSIAMSVSARIKQYGAMRAIGMGDRQLIKMVTAEATVYAVSGIVTGCVIGLPLHKLLFEKMITSHWGDVWQLPIGVLGIIILIVVAASIIAVNGPTKQIHNMTIVDTISAK</sequence>
<feature type="transmembrane region" description="Helical" evidence="7">
    <location>
        <begin position="423"/>
        <end position="441"/>
    </location>
</feature>
<dbReference type="AlphaFoldDB" id="A0A645A8F7"/>
<comment type="similarity">
    <text evidence="6">Belongs to the ABC-4 integral membrane protein family.</text>
</comment>
<dbReference type="InterPro" id="IPR050250">
    <property type="entry name" value="Macrolide_Exporter_MacB"/>
</dbReference>
<keyword evidence="4 7" id="KW-1133">Transmembrane helix</keyword>
<feature type="transmembrane region" description="Helical" evidence="7">
    <location>
        <begin position="384"/>
        <end position="403"/>
    </location>
</feature>
<evidence type="ECO:0000256" key="7">
    <source>
        <dbReference type="SAM" id="Phobius"/>
    </source>
</evidence>
<evidence type="ECO:0000256" key="1">
    <source>
        <dbReference type="ARBA" id="ARBA00004651"/>
    </source>
</evidence>
<evidence type="ECO:0000256" key="2">
    <source>
        <dbReference type="ARBA" id="ARBA00022475"/>
    </source>
</evidence>
<proteinExistence type="inferred from homology"/>
<evidence type="ECO:0000256" key="6">
    <source>
        <dbReference type="ARBA" id="ARBA00038076"/>
    </source>
</evidence>
<feature type="transmembrane region" description="Helical" evidence="7">
    <location>
        <begin position="28"/>
        <end position="49"/>
    </location>
</feature>
<dbReference type="GO" id="GO:0005886">
    <property type="term" value="C:plasma membrane"/>
    <property type="evidence" value="ECO:0007669"/>
    <property type="project" value="UniProtKB-SubCell"/>
</dbReference>
<organism evidence="9">
    <name type="scientific">bioreactor metagenome</name>
    <dbReference type="NCBI Taxonomy" id="1076179"/>
    <lineage>
        <taxon>unclassified sequences</taxon>
        <taxon>metagenomes</taxon>
        <taxon>ecological metagenomes</taxon>
    </lineage>
</organism>
<evidence type="ECO:0000259" key="8">
    <source>
        <dbReference type="Pfam" id="PF02687"/>
    </source>
</evidence>
<keyword evidence="2" id="KW-1003">Cell membrane</keyword>
<dbReference type="InterPro" id="IPR003838">
    <property type="entry name" value="ABC3_permease_C"/>
</dbReference>
<dbReference type="PANTHER" id="PTHR30572:SF4">
    <property type="entry name" value="ABC TRANSPORTER PERMEASE YTRF"/>
    <property type="match status" value="1"/>
</dbReference>
<protein>
    <recommendedName>
        <fullName evidence="8">ABC3 transporter permease C-terminal domain-containing protein</fullName>
    </recommendedName>
</protein>
<dbReference type="Pfam" id="PF02687">
    <property type="entry name" value="FtsX"/>
    <property type="match status" value="1"/>
</dbReference>